<organism evidence="7 8">
    <name type="scientific">Chitinophaga arvensicola</name>
    <dbReference type="NCBI Taxonomy" id="29529"/>
    <lineage>
        <taxon>Bacteria</taxon>
        <taxon>Pseudomonadati</taxon>
        <taxon>Bacteroidota</taxon>
        <taxon>Chitinophagia</taxon>
        <taxon>Chitinophagales</taxon>
        <taxon>Chitinophagaceae</taxon>
        <taxon>Chitinophaga</taxon>
    </lineage>
</organism>
<dbReference type="InterPro" id="IPR039425">
    <property type="entry name" value="RNA_pol_sigma-70-like"/>
</dbReference>
<dbReference type="SUPFAM" id="SSF88946">
    <property type="entry name" value="Sigma2 domain of RNA polymerase sigma factors"/>
    <property type="match status" value="1"/>
</dbReference>
<dbReference type="STRING" id="29529.SAMN04488122_1408"/>
<dbReference type="AlphaFoldDB" id="A0A1I0QEI4"/>
<name>A0A1I0QEI4_9BACT</name>
<keyword evidence="8" id="KW-1185">Reference proteome</keyword>
<dbReference type="CDD" id="cd06171">
    <property type="entry name" value="Sigma70_r4"/>
    <property type="match status" value="1"/>
</dbReference>
<dbReference type="Pfam" id="PF04542">
    <property type="entry name" value="Sigma70_r2"/>
    <property type="match status" value="1"/>
</dbReference>
<evidence type="ECO:0000256" key="3">
    <source>
        <dbReference type="ARBA" id="ARBA00023082"/>
    </source>
</evidence>
<dbReference type="PANTHER" id="PTHR43133">
    <property type="entry name" value="RNA POLYMERASE ECF-TYPE SIGMA FACTO"/>
    <property type="match status" value="1"/>
</dbReference>
<dbReference type="GO" id="GO:0003677">
    <property type="term" value="F:DNA binding"/>
    <property type="evidence" value="ECO:0007669"/>
    <property type="project" value="InterPro"/>
</dbReference>
<dbReference type="SUPFAM" id="SSF88659">
    <property type="entry name" value="Sigma3 and sigma4 domains of RNA polymerase sigma factors"/>
    <property type="match status" value="1"/>
</dbReference>
<dbReference type="Gene3D" id="1.10.1740.10">
    <property type="match status" value="1"/>
</dbReference>
<dbReference type="InterPro" id="IPR013324">
    <property type="entry name" value="RNA_pol_sigma_r3/r4-like"/>
</dbReference>
<gene>
    <name evidence="7" type="ORF">SAMN04488122_1408</name>
</gene>
<evidence type="ECO:0000259" key="5">
    <source>
        <dbReference type="Pfam" id="PF04542"/>
    </source>
</evidence>
<dbReference type="Gene3D" id="1.10.10.10">
    <property type="entry name" value="Winged helix-like DNA-binding domain superfamily/Winged helix DNA-binding domain"/>
    <property type="match status" value="1"/>
</dbReference>
<keyword evidence="3" id="KW-0731">Sigma factor</keyword>
<dbReference type="OrthoDB" id="9780326at2"/>
<keyword evidence="2" id="KW-0805">Transcription regulation</keyword>
<dbReference type="RefSeq" id="WP_089892337.1">
    <property type="nucleotide sequence ID" value="NZ_FOJG01000001.1"/>
</dbReference>
<dbReference type="InterPro" id="IPR014284">
    <property type="entry name" value="RNA_pol_sigma-70_dom"/>
</dbReference>
<feature type="domain" description="RNA polymerase sigma-70 region 2" evidence="5">
    <location>
        <begin position="10"/>
        <end position="75"/>
    </location>
</feature>
<dbReference type="NCBIfam" id="TIGR02937">
    <property type="entry name" value="sigma70-ECF"/>
    <property type="match status" value="1"/>
</dbReference>
<evidence type="ECO:0000256" key="1">
    <source>
        <dbReference type="ARBA" id="ARBA00010641"/>
    </source>
</evidence>
<dbReference type="EMBL" id="FOJG01000001">
    <property type="protein sequence ID" value="SEW25328.1"/>
    <property type="molecule type" value="Genomic_DNA"/>
</dbReference>
<evidence type="ECO:0000259" key="6">
    <source>
        <dbReference type="Pfam" id="PF08281"/>
    </source>
</evidence>
<comment type="similarity">
    <text evidence="1">Belongs to the sigma-70 factor family. ECF subfamily.</text>
</comment>
<evidence type="ECO:0000313" key="7">
    <source>
        <dbReference type="EMBL" id="SEW25328.1"/>
    </source>
</evidence>
<dbReference type="Pfam" id="PF08281">
    <property type="entry name" value="Sigma70_r4_2"/>
    <property type="match status" value="1"/>
</dbReference>
<dbReference type="GO" id="GO:0016987">
    <property type="term" value="F:sigma factor activity"/>
    <property type="evidence" value="ECO:0007669"/>
    <property type="project" value="UniProtKB-KW"/>
</dbReference>
<dbReference type="Proteomes" id="UP000199310">
    <property type="component" value="Unassembled WGS sequence"/>
</dbReference>
<evidence type="ECO:0000313" key="8">
    <source>
        <dbReference type="Proteomes" id="UP000199310"/>
    </source>
</evidence>
<dbReference type="InterPro" id="IPR007627">
    <property type="entry name" value="RNA_pol_sigma70_r2"/>
</dbReference>
<evidence type="ECO:0000256" key="4">
    <source>
        <dbReference type="ARBA" id="ARBA00023163"/>
    </source>
</evidence>
<keyword evidence="4" id="KW-0804">Transcription</keyword>
<protein>
    <submittedName>
        <fullName evidence="7">RNA polymerase sigma-70 factor, ECF subfamily</fullName>
    </submittedName>
</protein>
<dbReference type="PANTHER" id="PTHR43133:SF45">
    <property type="entry name" value="RNA POLYMERASE ECF-TYPE SIGMA FACTOR"/>
    <property type="match status" value="1"/>
</dbReference>
<dbReference type="GO" id="GO:0006352">
    <property type="term" value="P:DNA-templated transcription initiation"/>
    <property type="evidence" value="ECO:0007669"/>
    <property type="project" value="InterPro"/>
</dbReference>
<dbReference type="InterPro" id="IPR036388">
    <property type="entry name" value="WH-like_DNA-bd_sf"/>
</dbReference>
<sequence>MDQPAFLDTIQQHQGILHKLCRLYRDTREDREDLFQEMIYQLWKSYSSFQGHARISTWIYRIALNTALADFRRKKPHITYTDQLPELPTGSHGGTSPQQDQLFAALKRLNDAEKAIIALYLEDMSYQEIAEITGIDENYVGVKLNRIKSKIKNMLKL</sequence>
<dbReference type="InterPro" id="IPR013249">
    <property type="entry name" value="RNA_pol_sigma70_r4_t2"/>
</dbReference>
<dbReference type="InterPro" id="IPR013325">
    <property type="entry name" value="RNA_pol_sigma_r2"/>
</dbReference>
<evidence type="ECO:0000256" key="2">
    <source>
        <dbReference type="ARBA" id="ARBA00023015"/>
    </source>
</evidence>
<proteinExistence type="inferred from homology"/>
<feature type="domain" description="RNA polymerase sigma factor 70 region 4 type 2" evidence="6">
    <location>
        <begin position="101"/>
        <end position="150"/>
    </location>
</feature>
<accession>A0A1I0QEI4</accession>
<reference evidence="8" key="1">
    <citation type="submission" date="2016-10" db="EMBL/GenBank/DDBJ databases">
        <authorList>
            <person name="Varghese N."/>
            <person name="Submissions S."/>
        </authorList>
    </citation>
    <scope>NUCLEOTIDE SEQUENCE [LARGE SCALE GENOMIC DNA]</scope>
    <source>
        <strain evidence="8">DSM 3695</strain>
    </source>
</reference>